<evidence type="ECO:0000313" key="8">
    <source>
        <dbReference type="Proteomes" id="UP000005237"/>
    </source>
</evidence>
<reference evidence="8" key="1">
    <citation type="submission" date="2010-08" db="EMBL/GenBank/DDBJ databases">
        <authorList>
            <consortium name="Caenorhabditis japonica Sequencing Consortium"/>
            <person name="Wilson R.K."/>
        </authorList>
    </citation>
    <scope>NUCLEOTIDE SEQUENCE [LARGE SCALE GENOMIC DNA]</scope>
    <source>
        <strain evidence="8">DF5081</strain>
    </source>
</reference>
<name>A0A8R1DLK6_CAEJA</name>
<keyword evidence="5 6" id="KW-0472">Membrane</keyword>
<dbReference type="Proteomes" id="UP000005237">
    <property type="component" value="Unassembled WGS sequence"/>
</dbReference>
<feature type="transmembrane region" description="Helical" evidence="6">
    <location>
        <begin position="12"/>
        <end position="35"/>
    </location>
</feature>
<evidence type="ECO:0000256" key="5">
    <source>
        <dbReference type="ARBA" id="ARBA00023136"/>
    </source>
</evidence>
<comment type="subcellular location">
    <subcellularLocation>
        <location evidence="1">Membrane</location>
        <topology evidence="1">Multi-pass membrane protein</topology>
    </subcellularLocation>
</comment>
<dbReference type="PANTHER" id="PTHR31552">
    <property type="entry name" value="SERPENTINE RECEPTOR CLASS GAMMA"/>
    <property type="match status" value="1"/>
</dbReference>
<sequence>MVASMKTIFLYIYIIYGAPSILLYLFTLTVIAWKWKHCNTSFYQFYIFEFFMNIVTFINGYHSIRLPNIACYDCYFADYYRRHGKSSFANQVQYAMQFHMAYVQYLTTAVVAVNRTTLVYDSNRYEKQWRQYSSIIMFLIFMLPFLITYPVFLNDAYFQYDPTLDRFSLICSYKSSTLFRFLLPAIAMSTMVTFVANFISWRRICQIPVKTQKIEIQFVLVSAMAGGIQSFGTLITFLMLKATPGSALFEFTNMALPFVTDALTLSQPYLLLICCTLVGGFQ</sequence>
<evidence type="ECO:0000256" key="4">
    <source>
        <dbReference type="ARBA" id="ARBA00022989"/>
    </source>
</evidence>
<keyword evidence="4 6" id="KW-1133">Transmembrane helix</keyword>
<comment type="caution">
    <text evidence="6">Lacks conserved residue(s) required for the propagation of feature annotation.</text>
</comment>
<accession>A0A8R1DLK6</accession>
<evidence type="ECO:0000256" key="1">
    <source>
        <dbReference type="ARBA" id="ARBA00004141"/>
    </source>
</evidence>
<organism evidence="7 8">
    <name type="scientific">Caenorhabditis japonica</name>
    <dbReference type="NCBI Taxonomy" id="281687"/>
    <lineage>
        <taxon>Eukaryota</taxon>
        <taxon>Metazoa</taxon>
        <taxon>Ecdysozoa</taxon>
        <taxon>Nematoda</taxon>
        <taxon>Chromadorea</taxon>
        <taxon>Rhabditida</taxon>
        <taxon>Rhabditina</taxon>
        <taxon>Rhabditomorpha</taxon>
        <taxon>Rhabditoidea</taxon>
        <taxon>Rhabditidae</taxon>
        <taxon>Peloderinae</taxon>
        <taxon>Caenorhabditis</taxon>
    </lineage>
</organism>
<dbReference type="GO" id="GO:0016020">
    <property type="term" value="C:membrane"/>
    <property type="evidence" value="ECO:0007669"/>
    <property type="project" value="UniProtKB-SubCell"/>
</dbReference>
<keyword evidence="3 6" id="KW-0812">Transmembrane</keyword>
<evidence type="ECO:0000313" key="7">
    <source>
        <dbReference type="EnsemblMetazoa" id="CJA04906.1"/>
    </source>
</evidence>
<dbReference type="GO" id="GO:0004888">
    <property type="term" value="F:transmembrane signaling receptor activity"/>
    <property type="evidence" value="ECO:0007669"/>
    <property type="project" value="InterPro"/>
</dbReference>
<protein>
    <recommendedName>
        <fullName evidence="6">Serpentine receptor class gamma</fullName>
    </recommendedName>
</protein>
<keyword evidence="8" id="KW-1185">Reference proteome</keyword>
<dbReference type="AlphaFoldDB" id="A0A8R1DLK6"/>
<dbReference type="EnsemblMetazoa" id="CJA04906.1">
    <property type="protein sequence ID" value="CJA04906.1"/>
    <property type="gene ID" value="WBGene00124109"/>
</dbReference>
<evidence type="ECO:0000256" key="3">
    <source>
        <dbReference type="ARBA" id="ARBA00022692"/>
    </source>
</evidence>
<dbReference type="Pfam" id="PF02118">
    <property type="entry name" value="Srg"/>
    <property type="match status" value="1"/>
</dbReference>
<dbReference type="InterPro" id="IPR000609">
    <property type="entry name" value="7TM_GPCR_serpentine_rcpt_Srg"/>
</dbReference>
<feature type="transmembrane region" description="Helical" evidence="6">
    <location>
        <begin position="219"/>
        <end position="242"/>
    </location>
</feature>
<feature type="transmembrane region" description="Helical" evidence="6">
    <location>
        <begin position="178"/>
        <end position="199"/>
    </location>
</feature>
<dbReference type="GO" id="GO:0007606">
    <property type="term" value="P:sensory perception of chemical stimulus"/>
    <property type="evidence" value="ECO:0007669"/>
    <property type="project" value="UniProtKB-UniRule"/>
</dbReference>
<dbReference type="PANTHER" id="PTHR31552:SF3">
    <property type="entry name" value="SERPENTINE RECEPTOR CLASS GAMMA"/>
    <property type="match status" value="1"/>
</dbReference>
<comment type="similarity">
    <text evidence="2 6">Belongs to the nematode receptor-like protein srg family.</text>
</comment>
<feature type="transmembrane region" description="Helical" evidence="6">
    <location>
        <begin position="262"/>
        <end position="281"/>
    </location>
</feature>
<reference evidence="7" key="2">
    <citation type="submission" date="2022-06" db="UniProtKB">
        <authorList>
            <consortium name="EnsemblMetazoa"/>
        </authorList>
    </citation>
    <scope>IDENTIFICATION</scope>
    <source>
        <strain evidence="7">DF5081</strain>
    </source>
</reference>
<feature type="transmembrane region" description="Helical" evidence="6">
    <location>
        <begin position="41"/>
        <end position="61"/>
    </location>
</feature>
<feature type="transmembrane region" description="Helical" evidence="6">
    <location>
        <begin position="132"/>
        <end position="152"/>
    </location>
</feature>
<evidence type="ECO:0000256" key="6">
    <source>
        <dbReference type="RuleBase" id="RU280813"/>
    </source>
</evidence>
<dbReference type="PRINTS" id="PR00698">
    <property type="entry name" value="TMPROTEINSRG"/>
</dbReference>
<proteinExistence type="inferred from homology"/>
<evidence type="ECO:0000256" key="2">
    <source>
        <dbReference type="ARBA" id="ARBA00005692"/>
    </source>
</evidence>